<organism evidence="5 6">
    <name type="scientific">Agrilutibacter solisilvae</name>
    <dbReference type="NCBI Taxonomy" id="2763317"/>
    <lineage>
        <taxon>Bacteria</taxon>
        <taxon>Pseudomonadati</taxon>
        <taxon>Pseudomonadota</taxon>
        <taxon>Gammaproteobacteria</taxon>
        <taxon>Lysobacterales</taxon>
        <taxon>Lysobacteraceae</taxon>
        <taxon>Agrilutibacter</taxon>
    </lineage>
</organism>
<dbReference type="PANTHER" id="PTHR47199">
    <property type="entry name" value="PHOTOSYSTEM II STABILITY/ASSEMBLY FACTOR HCF136, CHLOROPLASTIC"/>
    <property type="match status" value="1"/>
</dbReference>
<dbReference type="Pfam" id="PF14870">
    <property type="entry name" value="PSII_BNR"/>
    <property type="match status" value="1"/>
</dbReference>
<keyword evidence="2" id="KW-0604">Photosystem II</keyword>
<gene>
    <name evidence="5" type="ORF">I8J32_012270</name>
</gene>
<dbReference type="Gene3D" id="2.130.10.10">
    <property type="entry name" value="YVTN repeat-like/Quinoprotein amine dehydrogenase"/>
    <property type="match status" value="2"/>
</dbReference>
<keyword evidence="1" id="KW-0602">Photosynthesis</keyword>
<evidence type="ECO:0000313" key="5">
    <source>
        <dbReference type="EMBL" id="QSX77525.1"/>
    </source>
</evidence>
<evidence type="ECO:0000313" key="6">
    <source>
        <dbReference type="Proteomes" id="UP000639274"/>
    </source>
</evidence>
<proteinExistence type="predicted"/>
<feature type="chain" id="PRO_5037686526" description="Photosynthesis system II assembly factor Ycf48/Hcf136-like domain-containing protein" evidence="3">
    <location>
        <begin position="26"/>
        <end position="367"/>
    </location>
</feature>
<accession>A0A974XYY5</accession>
<evidence type="ECO:0000256" key="2">
    <source>
        <dbReference type="ARBA" id="ARBA00023276"/>
    </source>
</evidence>
<dbReference type="PANTHER" id="PTHR47199:SF2">
    <property type="entry name" value="PHOTOSYSTEM II STABILITY_ASSEMBLY FACTOR HCF136, CHLOROPLASTIC"/>
    <property type="match status" value="1"/>
</dbReference>
<dbReference type="KEGG" id="lsf:I8J32_012270"/>
<keyword evidence="3" id="KW-0732">Signal</keyword>
<evidence type="ECO:0000256" key="1">
    <source>
        <dbReference type="ARBA" id="ARBA00022531"/>
    </source>
</evidence>
<dbReference type="EMBL" id="CP071518">
    <property type="protein sequence ID" value="QSX77525.1"/>
    <property type="molecule type" value="Genomic_DNA"/>
</dbReference>
<sequence>MTHPVRRLAAALGFATLLVTSVASTAPGRSFVDVLDQPASTSPLAAQRLMQASAVAGARLLAAGARGHIVYSDDQGATWQQARVPVSADLTALHFANAKLGWAVGHEGVVLNTRDGGATWQLQLDGRRANALVLEHVRRLAAGTDPALRESLLTEAERAVAEGPSRPFLDVWFGNEREGFVVGAYNMIFHTRDGGLTWEPWVERTPNDHFYHLYGVRGGHLAGNEDGNDSVYVVGELGLALRLDPASGRFIAMQTPYEGSFFGLLTKPGLVLAYGMRGTAWRSRDGGQTWEPGETGVTASITAGQVLRDGRLLLSSQAGDVLLSDDDGAHFRRVALKAPMSYTGLAAAGDALVLSGLRGVRVEHPQL</sequence>
<name>A0A974XYY5_9GAMM</name>
<dbReference type="GO" id="GO:0015979">
    <property type="term" value="P:photosynthesis"/>
    <property type="evidence" value="ECO:0007669"/>
    <property type="project" value="UniProtKB-KW"/>
</dbReference>
<reference evidence="5 6" key="1">
    <citation type="submission" date="2021-03" db="EMBL/GenBank/DDBJ databases">
        <title>Lysobacter sp. nov. isolated from soil of gangwondo yeongwol, south Korea.</title>
        <authorList>
            <person name="Kim K.R."/>
            <person name="Kim K.H."/>
            <person name="Jeon C.O."/>
        </authorList>
    </citation>
    <scope>NUCLEOTIDE SEQUENCE [LARGE SCALE GENOMIC DNA]</scope>
    <source>
        <strain evidence="5 6">R19</strain>
    </source>
</reference>
<evidence type="ECO:0000259" key="4">
    <source>
        <dbReference type="Pfam" id="PF14870"/>
    </source>
</evidence>
<keyword evidence="6" id="KW-1185">Reference proteome</keyword>
<feature type="domain" description="Photosynthesis system II assembly factor Ycf48/Hcf136-like" evidence="4">
    <location>
        <begin position="77"/>
        <end position="123"/>
    </location>
</feature>
<protein>
    <recommendedName>
        <fullName evidence="4">Photosynthesis system II assembly factor Ycf48/Hcf136-like domain-containing protein</fullName>
    </recommendedName>
</protein>
<dbReference type="Proteomes" id="UP000639274">
    <property type="component" value="Chromosome"/>
</dbReference>
<dbReference type="Pfam" id="PF02012">
    <property type="entry name" value="BNR"/>
    <property type="match status" value="1"/>
</dbReference>
<dbReference type="SUPFAM" id="SSF110296">
    <property type="entry name" value="Oligoxyloglucan reducing end-specific cellobiohydrolase"/>
    <property type="match status" value="1"/>
</dbReference>
<dbReference type="InterPro" id="IPR002860">
    <property type="entry name" value="BNR_rpt"/>
</dbReference>
<dbReference type="RefSeq" id="WP_207526588.1">
    <property type="nucleotide sequence ID" value="NZ_CP071518.1"/>
</dbReference>
<evidence type="ECO:0000256" key="3">
    <source>
        <dbReference type="SAM" id="SignalP"/>
    </source>
</evidence>
<dbReference type="InterPro" id="IPR015943">
    <property type="entry name" value="WD40/YVTN_repeat-like_dom_sf"/>
</dbReference>
<dbReference type="GO" id="GO:0009523">
    <property type="term" value="C:photosystem II"/>
    <property type="evidence" value="ECO:0007669"/>
    <property type="project" value="UniProtKB-KW"/>
</dbReference>
<dbReference type="CDD" id="cd15482">
    <property type="entry name" value="Sialidase_non-viral"/>
    <property type="match status" value="1"/>
</dbReference>
<dbReference type="AlphaFoldDB" id="A0A974XYY5"/>
<feature type="signal peptide" evidence="3">
    <location>
        <begin position="1"/>
        <end position="25"/>
    </location>
</feature>
<dbReference type="InterPro" id="IPR028203">
    <property type="entry name" value="PSII_CF48-like_dom"/>
</dbReference>